<name>A0ABT2M590_9FIRM</name>
<evidence type="ECO:0000256" key="6">
    <source>
        <dbReference type="PIRNR" id="PIRNR018968"/>
    </source>
</evidence>
<feature type="transmembrane region" description="Helical" evidence="6">
    <location>
        <begin position="551"/>
        <end position="578"/>
    </location>
</feature>
<proteinExistence type="inferred from homology"/>
<evidence type="ECO:0000256" key="4">
    <source>
        <dbReference type="ARBA" id="ARBA00022989"/>
    </source>
</evidence>
<feature type="transmembrane region" description="Helical" evidence="6">
    <location>
        <begin position="290"/>
        <end position="313"/>
    </location>
</feature>
<evidence type="ECO:0000256" key="2">
    <source>
        <dbReference type="ARBA" id="ARBA00022475"/>
    </source>
</evidence>
<evidence type="ECO:0000313" key="8">
    <source>
        <dbReference type="EMBL" id="MCT7399428.1"/>
    </source>
</evidence>
<evidence type="ECO:0000313" key="9">
    <source>
        <dbReference type="Proteomes" id="UP001431199"/>
    </source>
</evidence>
<feature type="transmembrane region" description="Helical" evidence="6">
    <location>
        <begin position="645"/>
        <end position="667"/>
    </location>
</feature>
<gene>
    <name evidence="8" type="ORF">N5B56_10080</name>
</gene>
<dbReference type="InterPro" id="IPR003838">
    <property type="entry name" value="ABC3_permease_C"/>
</dbReference>
<feature type="transmembrane region" description="Helical" evidence="6">
    <location>
        <begin position="203"/>
        <end position="222"/>
    </location>
</feature>
<sequence>MLYKLSFQNIKKSMKDYAIYFFTLILGVAIFYIFNAIETQSAMLKISNDTREIVKLLTQIMSWVSVFIACVLGFLVIYASRFLMKRRNKEFGLYLVLGMGKRKVSLILFFETLIIGIISLVVGIIIGIGASQFTSFLVASMFQADMSKYQFVFSSQACIKTILNFVLIYVIVIIFNTFSINKCKLIDLFQGNRKTEKIKLKNPIICGIIFAISIVMLIIAYYNVTAGYSKITNGKQLAIYIVMGCVGTFLFFWSVSGLLLKVVSSMKGIYYKGLNTFTFRQMSSRVNTNVFSMTIISLMLFITICVLSSGLSIRNSLNDSLKQGVPADINFNKVVNLSKEDGYGKKEVESSNKSIFQFFEENGYNIEPYLKEYVDLYIYQSENVTLNDTLGNNDEKDDSPTMLEVSENIVKVSDYNRLARFYGKDTIELNDDEYIVLCDYSPMIKLRNKSLKAGVKINVFGNELIPKYKECQEGFIEMSGNPSNTGIIIVPDGIVDENHKIREFIAANYSMDDKKEVEKFEQKVEKIYDETRWNYMVPMVNTKNNIIDSAVGIGAIGAFIGLYIGVILLISGAAILALKELSESADNVERCRMIRKLGADEKQINKALFRQTALFFIFPLALAIVHSIFGMMFSKQILDFIGTKMIGPSIGMTAIILLVIYGGYFLISYFCSKNIIKE</sequence>
<feature type="transmembrane region" description="Helical" evidence="6">
    <location>
        <begin position="57"/>
        <end position="83"/>
    </location>
</feature>
<feature type="transmembrane region" description="Helical" evidence="6">
    <location>
        <begin position="612"/>
        <end position="633"/>
    </location>
</feature>
<keyword evidence="3 6" id="KW-0812">Transmembrane</keyword>
<accession>A0ABT2M590</accession>
<reference evidence="8" key="1">
    <citation type="submission" date="2022-09" db="EMBL/GenBank/DDBJ databases">
        <title>Eubacterium sp. LFL-14 isolated from human feces.</title>
        <authorList>
            <person name="Liu F."/>
        </authorList>
    </citation>
    <scope>NUCLEOTIDE SEQUENCE</scope>
    <source>
        <strain evidence="8">LFL-14</strain>
    </source>
</reference>
<evidence type="ECO:0000256" key="5">
    <source>
        <dbReference type="ARBA" id="ARBA00023136"/>
    </source>
</evidence>
<protein>
    <submittedName>
        <fullName evidence="8">ABC transporter permease</fullName>
    </submittedName>
</protein>
<evidence type="ECO:0000256" key="3">
    <source>
        <dbReference type="ARBA" id="ARBA00022692"/>
    </source>
</evidence>
<dbReference type="PANTHER" id="PTHR46795">
    <property type="entry name" value="ABC TRANSPORTER PERMEASE-RELATED-RELATED"/>
    <property type="match status" value="1"/>
</dbReference>
<organism evidence="8 9">
    <name type="scientific">Eubacterium album</name>
    <dbReference type="NCBI Taxonomy" id="2978477"/>
    <lineage>
        <taxon>Bacteria</taxon>
        <taxon>Bacillati</taxon>
        <taxon>Bacillota</taxon>
        <taxon>Clostridia</taxon>
        <taxon>Eubacteriales</taxon>
        <taxon>Eubacteriaceae</taxon>
        <taxon>Eubacterium</taxon>
    </lineage>
</organism>
<feature type="transmembrane region" description="Helical" evidence="6">
    <location>
        <begin position="151"/>
        <end position="175"/>
    </location>
</feature>
<feature type="transmembrane region" description="Helical" evidence="6">
    <location>
        <begin position="104"/>
        <end position="131"/>
    </location>
</feature>
<keyword evidence="6" id="KW-0813">Transport</keyword>
<dbReference type="PIRSF" id="PIRSF018968">
    <property type="entry name" value="ABC_permease_BceB"/>
    <property type="match status" value="1"/>
</dbReference>
<dbReference type="RefSeq" id="WP_260978855.1">
    <property type="nucleotide sequence ID" value="NZ_JAODBU010000009.1"/>
</dbReference>
<evidence type="ECO:0000259" key="7">
    <source>
        <dbReference type="Pfam" id="PF02687"/>
    </source>
</evidence>
<dbReference type="InterPro" id="IPR027022">
    <property type="entry name" value="ABC_permease_BceB-typ"/>
</dbReference>
<dbReference type="PANTHER" id="PTHR46795:SF3">
    <property type="entry name" value="ABC TRANSPORTER PERMEASE"/>
    <property type="match status" value="1"/>
</dbReference>
<feature type="domain" description="ABC3 transporter permease C-terminal" evidence="7">
    <location>
        <begin position="64"/>
        <end position="178"/>
    </location>
</feature>
<dbReference type="Pfam" id="PF02687">
    <property type="entry name" value="FtsX"/>
    <property type="match status" value="1"/>
</dbReference>
<comment type="similarity">
    <text evidence="6">Belongs to the ABC-4 integral membrane protein family.</text>
</comment>
<evidence type="ECO:0000256" key="1">
    <source>
        <dbReference type="ARBA" id="ARBA00004651"/>
    </source>
</evidence>
<feature type="transmembrane region" description="Helical" evidence="6">
    <location>
        <begin position="237"/>
        <end position="260"/>
    </location>
</feature>
<dbReference type="InterPro" id="IPR052536">
    <property type="entry name" value="ABC-4_Integral_Memb_Prot"/>
</dbReference>
<keyword evidence="4 6" id="KW-1133">Transmembrane helix</keyword>
<keyword evidence="9" id="KW-1185">Reference proteome</keyword>
<feature type="transmembrane region" description="Helical" evidence="6">
    <location>
        <begin position="17"/>
        <end position="37"/>
    </location>
</feature>
<keyword evidence="2 6" id="KW-1003">Cell membrane</keyword>
<keyword evidence="5 6" id="KW-0472">Membrane</keyword>
<comment type="subcellular location">
    <subcellularLocation>
        <location evidence="1 6">Cell membrane</location>
        <topology evidence="1 6">Multi-pass membrane protein</topology>
    </subcellularLocation>
</comment>
<comment type="caution">
    <text evidence="8">The sequence shown here is derived from an EMBL/GenBank/DDBJ whole genome shotgun (WGS) entry which is preliminary data.</text>
</comment>
<dbReference type="EMBL" id="JAODBU010000009">
    <property type="protein sequence ID" value="MCT7399428.1"/>
    <property type="molecule type" value="Genomic_DNA"/>
</dbReference>
<dbReference type="Proteomes" id="UP001431199">
    <property type="component" value="Unassembled WGS sequence"/>
</dbReference>